<comment type="function">
    <text evidence="1">One of the primary rRNA binding proteins, it binds specifically to the 5'-end of 16S ribosomal RNA.</text>
</comment>
<keyword evidence="3" id="KW-0699">rRNA-binding</keyword>
<keyword evidence="5 8" id="KW-0689">Ribosomal protein</keyword>
<keyword evidence="6" id="KW-0687">Ribonucleoprotein</keyword>
<proteinExistence type="inferred from homology"/>
<dbReference type="GO" id="GO:0003735">
    <property type="term" value="F:structural constituent of ribosome"/>
    <property type="evidence" value="ECO:0007669"/>
    <property type="project" value="InterPro"/>
</dbReference>
<dbReference type="AlphaFoldDB" id="A0A4V1J2B2"/>
<dbReference type="Proteomes" id="UP000278143">
    <property type="component" value="Unassembled WGS sequence"/>
</dbReference>
<sequence>MRQNFVGMVIGTAMQKTVKVRVAKQSLHPVVQKIITKHKNYLAHDENEKCKLGDVIRIEACRPLSKRKHFAVAEVLKPARRWQDPDTKEWKQ</sequence>
<evidence type="ECO:0000256" key="3">
    <source>
        <dbReference type="ARBA" id="ARBA00022730"/>
    </source>
</evidence>
<name>A0A4V1J2B2_9FUNG</name>
<dbReference type="GO" id="GO:0005840">
    <property type="term" value="C:ribosome"/>
    <property type="evidence" value="ECO:0007669"/>
    <property type="project" value="UniProtKB-KW"/>
</dbReference>
<evidence type="ECO:0000256" key="2">
    <source>
        <dbReference type="ARBA" id="ARBA00010254"/>
    </source>
</evidence>
<dbReference type="GO" id="GO:0019843">
    <property type="term" value="F:rRNA binding"/>
    <property type="evidence" value="ECO:0007669"/>
    <property type="project" value="UniProtKB-KW"/>
</dbReference>
<dbReference type="PANTHER" id="PTHR10744:SF1">
    <property type="entry name" value="SMALL RIBOSOMAL SUBUNIT PROTEIN US17M"/>
    <property type="match status" value="1"/>
</dbReference>
<dbReference type="GO" id="GO:0006412">
    <property type="term" value="P:translation"/>
    <property type="evidence" value="ECO:0007669"/>
    <property type="project" value="InterPro"/>
</dbReference>
<protein>
    <recommendedName>
        <fullName evidence="7">Small ribosomal subunit protein uS17c</fullName>
    </recommendedName>
</protein>
<dbReference type="InterPro" id="IPR012340">
    <property type="entry name" value="NA-bd_OB-fold"/>
</dbReference>
<evidence type="ECO:0000313" key="8">
    <source>
        <dbReference type="EMBL" id="RKP27949.1"/>
    </source>
</evidence>
<dbReference type="Pfam" id="PF00366">
    <property type="entry name" value="Ribosomal_S17"/>
    <property type="match status" value="1"/>
</dbReference>
<organism evidence="8 9">
    <name type="scientific">Syncephalis pseudoplumigaleata</name>
    <dbReference type="NCBI Taxonomy" id="1712513"/>
    <lineage>
        <taxon>Eukaryota</taxon>
        <taxon>Fungi</taxon>
        <taxon>Fungi incertae sedis</taxon>
        <taxon>Zoopagomycota</taxon>
        <taxon>Zoopagomycotina</taxon>
        <taxon>Zoopagomycetes</taxon>
        <taxon>Zoopagales</taxon>
        <taxon>Piptocephalidaceae</taxon>
        <taxon>Syncephalis</taxon>
    </lineage>
</organism>
<accession>A0A4V1J2B2</accession>
<reference evidence="9" key="1">
    <citation type="journal article" date="2018" name="Nat. Microbiol.">
        <title>Leveraging single-cell genomics to expand the fungal tree of life.</title>
        <authorList>
            <person name="Ahrendt S.R."/>
            <person name="Quandt C.A."/>
            <person name="Ciobanu D."/>
            <person name="Clum A."/>
            <person name="Salamov A."/>
            <person name="Andreopoulos B."/>
            <person name="Cheng J.F."/>
            <person name="Woyke T."/>
            <person name="Pelin A."/>
            <person name="Henrissat B."/>
            <person name="Reynolds N.K."/>
            <person name="Benny G.L."/>
            <person name="Smith M.E."/>
            <person name="James T.Y."/>
            <person name="Grigoriev I.V."/>
        </authorList>
    </citation>
    <scope>NUCLEOTIDE SEQUENCE [LARGE SCALE GENOMIC DNA]</scope>
    <source>
        <strain evidence="9">Benny S71-1</strain>
    </source>
</reference>
<dbReference type="NCBIfam" id="TIGR03635">
    <property type="entry name" value="uS17_bact"/>
    <property type="match status" value="1"/>
</dbReference>
<evidence type="ECO:0000313" key="9">
    <source>
        <dbReference type="Proteomes" id="UP000278143"/>
    </source>
</evidence>
<evidence type="ECO:0000256" key="1">
    <source>
        <dbReference type="ARBA" id="ARBA00002932"/>
    </source>
</evidence>
<gene>
    <name evidence="8" type="ORF">SYNPS1DRAFT_11920</name>
</gene>
<dbReference type="GO" id="GO:1990904">
    <property type="term" value="C:ribonucleoprotein complex"/>
    <property type="evidence" value="ECO:0007669"/>
    <property type="project" value="UniProtKB-KW"/>
</dbReference>
<dbReference type="SUPFAM" id="SSF50249">
    <property type="entry name" value="Nucleic acid-binding proteins"/>
    <property type="match status" value="1"/>
</dbReference>
<dbReference type="PANTHER" id="PTHR10744">
    <property type="entry name" value="40S RIBOSOMAL PROTEIN S11 FAMILY MEMBER"/>
    <property type="match status" value="1"/>
</dbReference>
<dbReference type="Gene3D" id="2.40.50.140">
    <property type="entry name" value="Nucleic acid-binding proteins"/>
    <property type="match status" value="1"/>
</dbReference>
<dbReference type="PRINTS" id="PR00973">
    <property type="entry name" value="RIBOSOMALS17"/>
</dbReference>
<keyword evidence="9" id="KW-1185">Reference proteome</keyword>
<dbReference type="InterPro" id="IPR000266">
    <property type="entry name" value="Ribosomal_uS17"/>
</dbReference>
<dbReference type="InterPro" id="IPR019984">
    <property type="entry name" value="Ribosomal_uS17_bact/chlr"/>
</dbReference>
<keyword evidence="4" id="KW-0694">RNA-binding</keyword>
<comment type="similarity">
    <text evidence="2">Belongs to the universal ribosomal protein uS17 family.</text>
</comment>
<dbReference type="CDD" id="cd00364">
    <property type="entry name" value="Ribosomal_uS17"/>
    <property type="match status" value="1"/>
</dbReference>
<dbReference type="NCBIfam" id="NF004123">
    <property type="entry name" value="PRK05610.1"/>
    <property type="match status" value="1"/>
</dbReference>
<evidence type="ECO:0000256" key="6">
    <source>
        <dbReference type="ARBA" id="ARBA00023274"/>
    </source>
</evidence>
<evidence type="ECO:0000256" key="5">
    <source>
        <dbReference type="ARBA" id="ARBA00022980"/>
    </source>
</evidence>
<dbReference type="GO" id="GO:0005739">
    <property type="term" value="C:mitochondrion"/>
    <property type="evidence" value="ECO:0007669"/>
    <property type="project" value="TreeGrafter"/>
</dbReference>
<dbReference type="HAMAP" id="MF_01345_B">
    <property type="entry name" value="Ribosomal_uS17_B"/>
    <property type="match status" value="1"/>
</dbReference>
<evidence type="ECO:0000256" key="7">
    <source>
        <dbReference type="ARBA" id="ARBA00035251"/>
    </source>
</evidence>
<dbReference type="OrthoDB" id="274752at2759"/>
<dbReference type="EMBL" id="KZ989132">
    <property type="protein sequence ID" value="RKP27949.1"/>
    <property type="molecule type" value="Genomic_DNA"/>
</dbReference>
<evidence type="ECO:0000256" key="4">
    <source>
        <dbReference type="ARBA" id="ARBA00022884"/>
    </source>
</evidence>